<dbReference type="EMBL" id="PKPP01013833">
    <property type="protein sequence ID" value="PWA40381.1"/>
    <property type="molecule type" value="Genomic_DNA"/>
</dbReference>
<accession>A0A2U1KUE3</accession>
<proteinExistence type="predicted"/>
<dbReference type="OrthoDB" id="428658at2759"/>
<dbReference type="GO" id="GO:0009982">
    <property type="term" value="F:pseudouridine synthase activity"/>
    <property type="evidence" value="ECO:0007669"/>
    <property type="project" value="InterPro"/>
</dbReference>
<keyword evidence="2" id="KW-1185">Reference proteome</keyword>
<dbReference type="GO" id="GO:0001522">
    <property type="term" value="P:pseudouridine synthesis"/>
    <property type="evidence" value="ECO:0007669"/>
    <property type="project" value="InterPro"/>
</dbReference>
<dbReference type="GO" id="GO:0003723">
    <property type="term" value="F:RNA binding"/>
    <property type="evidence" value="ECO:0007669"/>
    <property type="project" value="InterPro"/>
</dbReference>
<dbReference type="AlphaFoldDB" id="A0A2U1KUE3"/>
<protein>
    <submittedName>
        <fullName evidence="1">Pseudouridine synthase family protein</fullName>
    </submittedName>
</protein>
<comment type="caution">
    <text evidence="1">The sequence shown here is derived from an EMBL/GenBank/DDBJ whole genome shotgun (WGS) entry which is preliminary data.</text>
</comment>
<dbReference type="InterPro" id="IPR020103">
    <property type="entry name" value="PsdUridine_synth_cat_dom_sf"/>
</dbReference>
<evidence type="ECO:0000313" key="1">
    <source>
        <dbReference type="EMBL" id="PWA40381.1"/>
    </source>
</evidence>
<dbReference type="SUPFAM" id="SSF55120">
    <property type="entry name" value="Pseudouridine synthase"/>
    <property type="match status" value="1"/>
</dbReference>
<name>A0A2U1KUE3_ARTAN</name>
<gene>
    <name evidence="1" type="ORF">CTI12_AA562630</name>
</gene>
<dbReference type="STRING" id="35608.A0A2U1KUE3"/>
<organism evidence="1 2">
    <name type="scientific">Artemisia annua</name>
    <name type="common">Sweet wormwood</name>
    <dbReference type="NCBI Taxonomy" id="35608"/>
    <lineage>
        <taxon>Eukaryota</taxon>
        <taxon>Viridiplantae</taxon>
        <taxon>Streptophyta</taxon>
        <taxon>Embryophyta</taxon>
        <taxon>Tracheophyta</taxon>
        <taxon>Spermatophyta</taxon>
        <taxon>Magnoliopsida</taxon>
        <taxon>eudicotyledons</taxon>
        <taxon>Gunneridae</taxon>
        <taxon>Pentapetalae</taxon>
        <taxon>asterids</taxon>
        <taxon>campanulids</taxon>
        <taxon>Asterales</taxon>
        <taxon>Asteraceae</taxon>
        <taxon>Asteroideae</taxon>
        <taxon>Anthemideae</taxon>
        <taxon>Artemisiinae</taxon>
        <taxon>Artemisia</taxon>
    </lineage>
</organism>
<reference evidence="1 2" key="1">
    <citation type="journal article" date="2018" name="Mol. Plant">
        <title>The genome of Artemisia annua provides insight into the evolution of Asteraceae family and artemisinin biosynthesis.</title>
        <authorList>
            <person name="Shen Q."/>
            <person name="Zhang L."/>
            <person name="Liao Z."/>
            <person name="Wang S."/>
            <person name="Yan T."/>
            <person name="Shi P."/>
            <person name="Liu M."/>
            <person name="Fu X."/>
            <person name="Pan Q."/>
            <person name="Wang Y."/>
            <person name="Lv Z."/>
            <person name="Lu X."/>
            <person name="Zhang F."/>
            <person name="Jiang W."/>
            <person name="Ma Y."/>
            <person name="Chen M."/>
            <person name="Hao X."/>
            <person name="Li L."/>
            <person name="Tang Y."/>
            <person name="Lv G."/>
            <person name="Zhou Y."/>
            <person name="Sun X."/>
            <person name="Brodelius P.E."/>
            <person name="Rose J.K.C."/>
            <person name="Tang K."/>
        </authorList>
    </citation>
    <scope>NUCLEOTIDE SEQUENCE [LARGE SCALE GENOMIC DNA]</scope>
    <source>
        <strain evidence="2">cv. Huhao1</strain>
        <tissue evidence="1">Leaf</tissue>
    </source>
</reference>
<dbReference type="Proteomes" id="UP000245207">
    <property type="component" value="Unassembled WGS sequence"/>
</dbReference>
<evidence type="ECO:0000313" key="2">
    <source>
        <dbReference type="Proteomes" id="UP000245207"/>
    </source>
</evidence>
<sequence>MDFSNVKDDSKVRRMVCMTRNENWLAIGEQENGSFENIDFEDFATSYSCLYNEGWVSNLGQSSTIYQETLVSPYSPPNAATSFKMKCSTCNQQWLTEKLTMKSTRFEKRAKIYRALASGIINEDEVVIDQPIGTLKYPRVAKGLYVASPSGFLVVGDPLYVTGGKPQCYVPEIADEPFAEDGGYHRPANPVPEDCRYYLHAHQLFLCHPMTNETSRYGKSLILL</sequence>